<dbReference type="Gene3D" id="3.40.50.360">
    <property type="match status" value="1"/>
</dbReference>
<dbReference type="InterPro" id="IPR001226">
    <property type="entry name" value="Flavodoxin_CS"/>
</dbReference>
<evidence type="ECO:0000313" key="2">
    <source>
        <dbReference type="EMBL" id="RYC13380.1"/>
    </source>
</evidence>
<comment type="caution">
    <text evidence="2">The sequence shown here is derived from an EMBL/GenBank/DDBJ whole genome shotgun (WGS) entry which is preliminary data.</text>
</comment>
<protein>
    <recommendedName>
        <fullName evidence="1">Flavodoxin-like domain-containing protein</fullName>
    </recommendedName>
</protein>
<proteinExistence type="predicted"/>
<dbReference type="RefSeq" id="WP_129425605.1">
    <property type="nucleotide sequence ID" value="NZ_SDWV01000004.1"/>
</dbReference>
<dbReference type="GO" id="GO:0010181">
    <property type="term" value="F:FMN binding"/>
    <property type="evidence" value="ECO:0007669"/>
    <property type="project" value="InterPro"/>
</dbReference>
<dbReference type="InterPro" id="IPR008254">
    <property type="entry name" value="Flavodoxin/NO_synth"/>
</dbReference>
<organism evidence="2 3">
    <name type="scientific">Nocardioides zhouii</name>
    <dbReference type="NCBI Taxonomy" id="1168729"/>
    <lineage>
        <taxon>Bacteria</taxon>
        <taxon>Bacillati</taxon>
        <taxon>Actinomycetota</taxon>
        <taxon>Actinomycetes</taxon>
        <taxon>Propionibacteriales</taxon>
        <taxon>Nocardioidaceae</taxon>
        <taxon>Nocardioides</taxon>
    </lineage>
</organism>
<gene>
    <name evidence="2" type="ORF">EUA94_05815</name>
</gene>
<evidence type="ECO:0000259" key="1">
    <source>
        <dbReference type="PROSITE" id="PS50902"/>
    </source>
</evidence>
<feature type="domain" description="Flavodoxin-like" evidence="1">
    <location>
        <begin position="3"/>
        <end position="168"/>
    </location>
</feature>
<name>A0A4Q2T851_9ACTN</name>
<reference evidence="2 3" key="1">
    <citation type="submission" date="2019-01" db="EMBL/GenBank/DDBJ databases">
        <title>Novel species of Nocardioides.</title>
        <authorList>
            <person name="Liu Q."/>
            <person name="X Y.-H."/>
        </authorList>
    </citation>
    <scope>NUCLEOTIDE SEQUENCE [LARGE SCALE GENOMIC DNA]</scope>
    <source>
        <strain evidence="2 3">HLT2-9</strain>
    </source>
</reference>
<dbReference type="OrthoDB" id="3253043at2"/>
<accession>A0A4Q2T851</accession>
<dbReference type="EMBL" id="SDWV01000004">
    <property type="protein sequence ID" value="RYC13380.1"/>
    <property type="molecule type" value="Genomic_DNA"/>
</dbReference>
<dbReference type="PROSITE" id="PS50902">
    <property type="entry name" value="FLAVODOXIN_LIKE"/>
    <property type="match status" value="1"/>
</dbReference>
<dbReference type="Proteomes" id="UP000291101">
    <property type="component" value="Unassembled WGS sequence"/>
</dbReference>
<sequence length="181" mass="18642">MNVVIVFESMFGNTASVAADVRAGLVEAGATVVLAGVASIPAQALSSCDLLVLAAPTHAFTLSRPESRAEAVAKGAHPDHAATGLREWLATLGDVLPASSPRPAVAVLDTRVTKVRHLPGSAARSAARALAKLDFDVVHRASFYVEGITGPVSAGEHERAREWGRGLAAIVVPARAGARRA</sequence>
<dbReference type="GO" id="GO:0009055">
    <property type="term" value="F:electron transfer activity"/>
    <property type="evidence" value="ECO:0007669"/>
    <property type="project" value="InterPro"/>
</dbReference>
<dbReference type="AlphaFoldDB" id="A0A4Q2T851"/>
<dbReference type="InterPro" id="IPR029039">
    <property type="entry name" value="Flavoprotein-like_sf"/>
</dbReference>
<dbReference type="SUPFAM" id="SSF52218">
    <property type="entry name" value="Flavoproteins"/>
    <property type="match status" value="1"/>
</dbReference>
<keyword evidence="3" id="KW-1185">Reference proteome</keyword>
<dbReference type="PROSITE" id="PS00201">
    <property type="entry name" value="FLAVODOXIN"/>
    <property type="match status" value="1"/>
</dbReference>
<evidence type="ECO:0000313" key="3">
    <source>
        <dbReference type="Proteomes" id="UP000291101"/>
    </source>
</evidence>